<dbReference type="GO" id="GO:0030246">
    <property type="term" value="F:carbohydrate binding"/>
    <property type="evidence" value="ECO:0007669"/>
    <property type="project" value="UniProtKB-ARBA"/>
</dbReference>
<evidence type="ECO:0000313" key="7">
    <source>
        <dbReference type="Proteomes" id="UP000037848"/>
    </source>
</evidence>
<evidence type="ECO:0000256" key="1">
    <source>
        <dbReference type="ARBA" id="ARBA00004196"/>
    </source>
</evidence>
<proteinExistence type="inferred from homology"/>
<feature type="domain" description="Periplasmic binding protein" evidence="5">
    <location>
        <begin position="28"/>
        <end position="283"/>
    </location>
</feature>
<dbReference type="GO" id="GO:0055085">
    <property type="term" value="P:transmembrane transport"/>
    <property type="evidence" value="ECO:0007669"/>
    <property type="project" value="UniProtKB-ARBA"/>
</dbReference>
<organism evidence="6 7">
    <name type="scientific">Pseudoalteromonas porphyrae</name>
    <dbReference type="NCBI Taxonomy" id="187330"/>
    <lineage>
        <taxon>Bacteria</taxon>
        <taxon>Pseudomonadati</taxon>
        <taxon>Pseudomonadota</taxon>
        <taxon>Gammaproteobacteria</taxon>
        <taxon>Alteromonadales</taxon>
        <taxon>Pseudoalteromonadaceae</taxon>
        <taxon>Pseudoalteromonas</taxon>
    </lineage>
</organism>
<accession>A0A0N1EWI7</accession>
<dbReference type="GO" id="GO:0030313">
    <property type="term" value="C:cell envelope"/>
    <property type="evidence" value="ECO:0007669"/>
    <property type="project" value="UniProtKB-SubCell"/>
</dbReference>
<dbReference type="Gene3D" id="3.40.50.2300">
    <property type="match status" value="2"/>
</dbReference>
<dbReference type="PATRIC" id="fig|187330.3.peg.888"/>
<evidence type="ECO:0000313" key="6">
    <source>
        <dbReference type="EMBL" id="KPH62480.1"/>
    </source>
</evidence>
<dbReference type="OrthoDB" id="245475at2"/>
<feature type="signal peptide" evidence="4">
    <location>
        <begin position="1"/>
        <end position="18"/>
    </location>
</feature>
<evidence type="ECO:0000256" key="4">
    <source>
        <dbReference type="SAM" id="SignalP"/>
    </source>
</evidence>
<gene>
    <name evidence="6" type="ORF">ADS77_12315</name>
</gene>
<protein>
    <submittedName>
        <fullName evidence="6">Sugar ABC transporter substrate-binding protein</fullName>
    </submittedName>
</protein>
<comment type="similarity">
    <text evidence="2">Belongs to the bacterial solute-binding protein 2 family.</text>
</comment>
<dbReference type="SUPFAM" id="SSF53822">
    <property type="entry name" value="Periplasmic binding protein-like I"/>
    <property type="match status" value="1"/>
</dbReference>
<dbReference type="AlphaFoldDB" id="A0A0N1EWI7"/>
<dbReference type="Proteomes" id="UP000037848">
    <property type="component" value="Unassembled WGS sequence"/>
</dbReference>
<dbReference type="PANTHER" id="PTHR46847:SF2">
    <property type="entry name" value="ABC TRANSPORTER SUGAR-BINDING PROTEIN"/>
    <property type="match status" value="1"/>
</dbReference>
<dbReference type="STRING" id="187330.AMS58_04310"/>
<keyword evidence="3 4" id="KW-0732">Signal</keyword>
<sequence length="356" mass="40632">MKRYLFIILSCISLHLSAVEPFSVLFVNPSVKGDPFWEKVQSIAEVAAKQNNISLDVIYGEGNRYIQLSELNKYLQYRATPDYVVLLNYPGGAEQSMNLLKQYNVNFITLEQTITGDERGSIGEPQARYKNWLGEIYHDNFKAGRGLADALITHSKNQGRQPHVVAINGHYGTESDARSDGLKAYLADNKLQLSQTVYAGWSKLEAITKTKKLIQRYPKTNVIWSASDLMALGAYTGVSNAKNYSMGGFDWLKDNLRLIKQDKLAASVGGHFMMAGWALITLVDLRNGHDYWKNNTNIEIDLDVITKDNINQYEYLIDVNNWSFVDFNRYRLLDNEQLSYRFDIKSLRKDNLNLEK</sequence>
<evidence type="ECO:0000256" key="2">
    <source>
        <dbReference type="ARBA" id="ARBA00007639"/>
    </source>
</evidence>
<feature type="chain" id="PRO_5005870654" evidence="4">
    <location>
        <begin position="19"/>
        <end position="356"/>
    </location>
</feature>
<dbReference type="Pfam" id="PF13407">
    <property type="entry name" value="Peripla_BP_4"/>
    <property type="match status" value="1"/>
</dbReference>
<comment type="subcellular location">
    <subcellularLocation>
        <location evidence="1">Cell envelope</location>
    </subcellularLocation>
</comment>
<keyword evidence="7" id="KW-1185">Reference proteome</keyword>
<dbReference type="EMBL" id="LHPH01000013">
    <property type="protein sequence ID" value="KPH62480.1"/>
    <property type="molecule type" value="Genomic_DNA"/>
</dbReference>
<dbReference type="RefSeq" id="WP_054203794.1">
    <property type="nucleotide sequence ID" value="NZ_LHPH01000013.1"/>
</dbReference>
<comment type="caution">
    <text evidence="6">The sequence shown here is derived from an EMBL/GenBank/DDBJ whole genome shotgun (WGS) entry which is preliminary data.</text>
</comment>
<dbReference type="InterPro" id="IPR025997">
    <property type="entry name" value="SBP_2_dom"/>
</dbReference>
<evidence type="ECO:0000256" key="3">
    <source>
        <dbReference type="ARBA" id="ARBA00022729"/>
    </source>
</evidence>
<evidence type="ECO:0000259" key="5">
    <source>
        <dbReference type="Pfam" id="PF13407"/>
    </source>
</evidence>
<dbReference type="CDD" id="cd06324">
    <property type="entry name" value="PBP1_ABC_sugar_binding-like"/>
    <property type="match status" value="1"/>
</dbReference>
<dbReference type="InterPro" id="IPR028082">
    <property type="entry name" value="Peripla_BP_I"/>
</dbReference>
<reference evidence="6 7" key="1">
    <citation type="submission" date="2015-08" db="EMBL/GenBank/DDBJ databases">
        <title>Draft Genome Sequence of Pseudoalteromonas porphyrae UCD-SED14.</title>
        <authorList>
            <person name="Coil D.A."/>
            <person name="Jospin G."/>
            <person name="Lee R.D."/>
            <person name="Eisen J.A."/>
        </authorList>
    </citation>
    <scope>NUCLEOTIDE SEQUENCE [LARGE SCALE GENOMIC DNA]</scope>
    <source>
        <strain evidence="6 7">UCD-SED14</strain>
    </source>
</reference>
<name>A0A0N1EWI7_9GAMM</name>
<dbReference type="PANTHER" id="PTHR46847">
    <property type="entry name" value="D-ALLOSE-BINDING PERIPLASMIC PROTEIN-RELATED"/>
    <property type="match status" value="1"/>
</dbReference>